<gene>
    <name evidence="1" type="ORF">EVAR_17148_1</name>
</gene>
<organism evidence="1 2">
    <name type="scientific">Eumeta variegata</name>
    <name type="common">Bagworm moth</name>
    <name type="synonym">Eumeta japonica</name>
    <dbReference type="NCBI Taxonomy" id="151549"/>
    <lineage>
        <taxon>Eukaryota</taxon>
        <taxon>Metazoa</taxon>
        <taxon>Ecdysozoa</taxon>
        <taxon>Arthropoda</taxon>
        <taxon>Hexapoda</taxon>
        <taxon>Insecta</taxon>
        <taxon>Pterygota</taxon>
        <taxon>Neoptera</taxon>
        <taxon>Endopterygota</taxon>
        <taxon>Lepidoptera</taxon>
        <taxon>Glossata</taxon>
        <taxon>Ditrysia</taxon>
        <taxon>Tineoidea</taxon>
        <taxon>Psychidae</taxon>
        <taxon>Oiketicinae</taxon>
        <taxon>Eumeta</taxon>
    </lineage>
</organism>
<dbReference type="AlphaFoldDB" id="A0A4C1UN78"/>
<reference evidence="1 2" key="1">
    <citation type="journal article" date="2019" name="Commun. Biol.">
        <title>The bagworm genome reveals a unique fibroin gene that provides high tensile strength.</title>
        <authorList>
            <person name="Kono N."/>
            <person name="Nakamura H."/>
            <person name="Ohtoshi R."/>
            <person name="Tomita M."/>
            <person name="Numata K."/>
            <person name="Arakawa K."/>
        </authorList>
    </citation>
    <scope>NUCLEOTIDE SEQUENCE [LARGE SCALE GENOMIC DNA]</scope>
</reference>
<evidence type="ECO:0000313" key="2">
    <source>
        <dbReference type="Proteomes" id="UP000299102"/>
    </source>
</evidence>
<dbReference type="Proteomes" id="UP000299102">
    <property type="component" value="Unassembled WGS sequence"/>
</dbReference>
<comment type="caution">
    <text evidence="1">The sequence shown here is derived from an EMBL/GenBank/DDBJ whole genome shotgun (WGS) entry which is preliminary data.</text>
</comment>
<name>A0A4C1UN78_EUMVA</name>
<evidence type="ECO:0000313" key="1">
    <source>
        <dbReference type="EMBL" id="GBP27446.1"/>
    </source>
</evidence>
<keyword evidence="2" id="KW-1185">Reference proteome</keyword>
<protein>
    <submittedName>
        <fullName evidence="1">Uncharacterized protein</fullName>
    </submittedName>
</protein>
<proteinExistence type="predicted"/>
<accession>A0A4C1UN78</accession>
<sequence>MRQIFRLRRGRTGSRVDDGLYAAAWNYGASWKLRWVHGEVSEEQVLQNHTERMLLYANFLLSPGKSS</sequence>
<dbReference type="EMBL" id="BGZK01000193">
    <property type="protein sequence ID" value="GBP27446.1"/>
    <property type="molecule type" value="Genomic_DNA"/>
</dbReference>